<dbReference type="EMBL" id="KU501234">
    <property type="protein sequence ID" value="AMK98482.1"/>
    <property type="molecule type" value="Genomic_DNA"/>
</dbReference>
<name>A0A140ECK4_9STRA</name>
<evidence type="ECO:0000259" key="5">
    <source>
        <dbReference type="PROSITE" id="PS00745"/>
    </source>
</evidence>
<dbReference type="FunFam" id="3.30.70.1660:FF:000002">
    <property type="entry name" value="Peptide chain release factor 1"/>
    <property type="match status" value="1"/>
</dbReference>
<dbReference type="PANTHER" id="PTHR43804">
    <property type="entry name" value="LD18447P"/>
    <property type="match status" value="1"/>
</dbReference>
<dbReference type="Pfam" id="PF00472">
    <property type="entry name" value="RF-1"/>
    <property type="match status" value="1"/>
</dbReference>
<evidence type="ECO:0000256" key="4">
    <source>
        <dbReference type="SAM" id="Coils"/>
    </source>
</evidence>
<feature type="coiled-coil region" evidence="4">
    <location>
        <begin position="95"/>
        <end position="188"/>
    </location>
</feature>
<keyword evidence="2" id="KW-0488">Methylation</keyword>
<dbReference type="InterPro" id="IPR050057">
    <property type="entry name" value="Prokaryotic/Mito_RF"/>
</dbReference>
<dbReference type="SUPFAM" id="SSF75620">
    <property type="entry name" value="Release factor"/>
    <property type="match status" value="1"/>
</dbReference>
<dbReference type="PANTHER" id="PTHR43804:SF7">
    <property type="entry name" value="LD18447P"/>
    <property type="match status" value="1"/>
</dbReference>
<dbReference type="Gene3D" id="6.10.140.1950">
    <property type="match status" value="1"/>
</dbReference>
<keyword evidence="4" id="KW-0175">Coiled coil</keyword>
<dbReference type="InterPro" id="IPR005139">
    <property type="entry name" value="PCRF"/>
</dbReference>
<dbReference type="Pfam" id="PF03462">
    <property type="entry name" value="PCRF"/>
    <property type="match status" value="1"/>
</dbReference>
<dbReference type="InterPro" id="IPR000352">
    <property type="entry name" value="Pep_chain_release_fac_I"/>
</dbReference>
<feature type="domain" description="Prokaryotic-type class I peptide chain release factors" evidence="5">
    <location>
        <begin position="319"/>
        <end position="335"/>
    </location>
</feature>
<organism evidence="6">
    <name type="scientific">Monodopsis sp. MarTras21</name>
    <dbReference type="NCBI Taxonomy" id="1745953"/>
    <lineage>
        <taxon>Eukaryota</taxon>
        <taxon>Sar</taxon>
        <taxon>Stramenopiles</taxon>
        <taxon>Ochrophyta</taxon>
        <taxon>Eustigmatophyceae</taxon>
        <taxon>Eustigmatales</taxon>
        <taxon>Monodopsidaceae</taxon>
        <taxon>Monodopsis</taxon>
    </lineage>
</organism>
<keyword evidence="3" id="KW-0648">Protein biosynthesis</keyword>
<proteinExistence type="inferred from homology"/>
<dbReference type="SMART" id="SM00937">
    <property type="entry name" value="PCRF"/>
    <property type="match status" value="1"/>
</dbReference>
<dbReference type="FunFam" id="3.30.160.20:FF:000004">
    <property type="entry name" value="Peptide chain release factor 1"/>
    <property type="match status" value="1"/>
</dbReference>
<dbReference type="GO" id="GO:0003747">
    <property type="term" value="F:translation release factor activity"/>
    <property type="evidence" value="ECO:0007669"/>
    <property type="project" value="InterPro"/>
</dbReference>
<accession>A0A140ECK4</accession>
<protein>
    <submittedName>
        <fullName evidence="6">Mitochondrial peptide chain release factor 1</fullName>
    </submittedName>
</protein>
<dbReference type="GO" id="GO:0005737">
    <property type="term" value="C:cytoplasm"/>
    <property type="evidence" value="ECO:0007669"/>
    <property type="project" value="UniProtKB-ARBA"/>
</dbReference>
<dbReference type="Gene3D" id="3.30.160.20">
    <property type="match status" value="1"/>
</dbReference>
<sequence>MIWRAPLIIQRHGTITKATMITRKMGLNYLKRCYYVSSGASRCWMRGCWQQNHPPPYCHHHHHYDTHAGWHYCRMPTYMSHCKMSTFTQAVLNRLETMKARHAEVETELNEMHSTTSSTSVPPHRLAQLSKELATLSEMVALIEDLEAKRAEVGFLEKTLDDPDPEMAAMAKDELESAREAVVEMERVVLKRLLPKDEGEEDRGLILEVRAGTGGDEASLFANEIFAMYEKFASANRWRFEILNSSRNEFGGIKEAAAAVQGHEAYIKMKYESGVHRVQRVPVNDSRLHTSAATVAVLPEPHEVDFKLEQRDLKFDVFRASGAGGQHVNTTESAVRVTHIPTGTVVSIQDERSQHKNKDKAIKILRARVYEREQARVMAEQASERKSQVGSGDRSERIRTYNFAQDRVTDHRISLTKHGIDRMMEGEMLEEFALAMKEAEEAEKLKQLLEGDG</sequence>
<dbReference type="Gene3D" id="3.30.70.1660">
    <property type="match status" value="2"/>
</dbReference>
<dbReference type="NCBIfam" id="NF001859">
    <property type="entry name" value="PRK00591.1"/>
    <property type="match status" value="1"/>
</dbReference>
<reference evidence="6" key="1">
    <citation type="journal article" date="2016" name="Genome Biol. Evol.">
        <title>A comparative analysis of mitochondrial genomes in eustigmatophyte algae.</title>
        <authorList>
            <person name="Sevcikova T."/>
            <person name="Klimes V."/>
            <person name="Zbrankova V."/>
            <person name="Strnad H."/>
            <person name="Hroudova M."/>
            <person name="Vlcek C."/>
            <person name="Elias M."/>
        </authorList>
    </citation>
    <scope>NUCLEOTIDE SEQUENCE</scope>
    <source>
        <strain evidence="6">MarTras21</strain>
    </source>
</reference>
<evidence type="ECO:0000256" key="2">
    <source>
        <dbReference type="ARBA" id="ARBA00022481"/>
    </source>
</evidence>
<evidence type="ECO:0000256" key="3">
    <source>
        <dbReference type="ARBA" id="ARBA00022917"/>
    </source>
</evidence>
<dbReference type="PROSITE" id="PS00745">
    <property type="entry name" value="RF_PROK_I"/>
    <property type="match status" value="1"/>
</dbReference>
<dbReference type="AlphaFoldDB" id="A0A140ECK4"/>
<dbReference type="InterPro" id="IPR045853">
    <property type="entry name" value="Pep_chain_release_fac_I_sf"/>
</dbReference>
<comment type="similarity">
    <text evidence="1">Belongs to the prokaryotic/mitochondrial release factor family.</text>
</comment>
<evidence type="ECO:0000256" key="1">
    <source>
        <dbReference type="ARBA" id="ARBA00010835"/>
    </source>
</evidence>
<evidence type="ECO:0000313" key="6">
    <source>
        <dbReference type="EMBL" id="AMK98482.1"/>
    </source>
</evidence>